<evidence type="ECO:0000313" key="3">
    <source>
        <dbReference type="Proteomes" id="UP001300502"/>
    </source>
</evidence>
<feature type="coiled-coil region" evidence="1">
    <location>
        <begin position="129"/>
        <end position="170"/>
    </location>
</feature>
<accession>A0AAV9I895</accession>
<gene>
    <name evidence="2" type="ORF">GAYE_PCTG69G1444</name>
</gene>
<organism evidence="2 3">
    <name type="scientific">Galdieria yellowstonensis</name>
    <dbReference type="NCBI Taxonomy" id="3028027"/>
    <lineage>
        <taxon>Eukaryota</taxon>
        <taxon>Rhodophyta</taxon>
        <taxon>Bangiophyceae</taxon>
        <taxon>Galdieriales</taxon>
        <taxon>Galdieriaceae</taxon>
        <taxon>Galdieria</taxon>
    </lineage>
</organism>
<reference evidence="2 3" key="1">
    <citation type="submission" date="2022-07" db="EMBL/GenBank/DDBJ databases">
        <title>Genome-wide signatures of adaptation to extreme environments.</title>
        <authorList>
            <person name="Cho C.H."/>
            <person name="Yoon H.S."/>
        </authorList>
    </citation>
    <scope>NUCLEOTIDE SEQUENCE [LARGE SCALE GENOMIC DNA]</scope>
    <source>
        <strain evidence="2 3">108.79 E11</strain>
    </source>
</reference>
<sequence>MRDDFMWNGKLPVQDSEQWLFTLIRINETMVSVSVSDGNNYWYGQGDENSIATAVKVSKNRLEIIADTLQQSPQDTSMVLTKGGAGTKDTFYLKVLRLVYSDLPMAIVCIELKSQVSAVEFLETVWDVLTMYRCRNEELENRVRREEAVNDELQRVLDWTREEKNSIEKKLLYKFMLLLNEKKRKIQLLTTATQEEMSP</sequence>
<dbReference type="SUPFAM" id="SSF58022">
    <property type="entry name" value="XRCC4, C-terminal oligomerization domain"/>
    <property type="match status" value="1"/>
</dbReference>
<dbReference type="AlphaFoldDB" id="A0AAV9I895"/>
<evidence type="ECO:0000256" key="1">
    <source>
        <dbReference type="SAM" id="Coils"/>
    </source>
</evidence>
<dbReference type="Proteomes" id="UP001300502">
    <property type="component" value="Unassembled WGS sequence"/>
</dbReference>
<keyword evidence="3" id="KW-1185">Reference proteome</keyword>
<dbReference type="Gene3D" id="1.20.5.370">
    <property type="match status" value="1"/>
</dbReference>
<name>A0AAV9I895_9RHOD</name>
<dbReference type="EMBL" id="JANCYU010000016">
    <property type="protein sequence ID" value="KAK4523548.1"/>
    <property type="molecule type" value="Genomic_DNA"/>
</dbReference>
<keyword evidence="1" id="KW-0175">Coiled coil</keyword>
<dbReference type="InterPro" id="IPR014751">
    <property type="entry name" value="XRCC4-like_C"/>
</dbReference>
<proteinExistence type="predicted"/>
<comment type="caution">
    <text evidence="2">The sequence shown here is derived from an EMBL/GenBank/DDBJ whole genome shotgun (WGS) entry which is preliminary data.</text>
</comment>
<evidence type="ECO:0000313" key="2">
    <source>
        <dbReference type="EMBL" id="KAK4523548.1"/>
    </source>
</evidence>
<protein>
    <submittedName>
        <fullName evidence="2">Uncharacterized protein</fullName>
    </submittedName>
</protein>